<evidence type="ECO:0008006" key="12">
    <source>
        <dbReference type="Google" id="ProtNLM"/>
    </source>
</evidence>
<dbReference type="GO" id="GO:0020037">
    <property type="term" value="F:heme binding"/>
    <property type="evidence" value="ECO:0007669"/>
    <property type="project" value="InterPro"/>
</dbReference>
<keyword evidence="9" id="KW-0472">Membrane</keyword>
<evidence type="ECO:0000313" key="10">
    <source>
        <dbReference type="EMBL" id="KAJ6998548.1"/>
    </source>
</evidence>
<evidence type="ECO:0000313" key="11">
    <source>
        <dbReference type="Proteomes" id="UP001164929"/>
    </source>
</evidence>
<protein>
    <recommendedName>
        <fullName evidence="12">Cytochrome P450</fullName>
    </recommendedName>
</protein>
<accession>A0AAD6QXU8</accession>
<dbReference type="GO" id="GO:0005506">
    <property type="term" value="F:iron ion binding"/>
    <property type="evidence" value="ECO:0007669"/>
    <property type="project" value="InterPro"/>
</dbReference>
<keyword evidence="9" id="KW-0812">Transmembrane</keyword>
<evidence type="ECO:0000256" key="7">
    <source>
        <dbReference type="ARBA" id="ARBA00023033"/>
    </source>
</evidence>
<dbReference type="Gene3D" id="1.10.630.10">
    <property type="entry name" value="Cytochrome P450"/>
    <property type="match status" value="2"/>
</dbReference>
<evidence type="ECO:0000256" key="3">
    <source>
        <dbReference type="ARBA" id="ARBA00022617"/>
    </source>
</evidence>
<keyword evidence="4 8" id="KW-0479">Metal-binding</keyword>
<dbReference type="Proteomes" id="UP001164929">
    <property type="component" value="Chromosome 5"/>
</dbReference>
<dbReference type="CDD" id="cd11064">
    <property type="entry name" value="CYP86A"/>
    <property type="match status" value="2"/>
</dbReference>
<keyword evidence="11" id="KW-1185">Reference proteome</keyword>
<evidence type="ECO:0000256" key="6">
    <source>
        <dbReference type="ARBA" id="ARBA00023004"/>
    </source>
</evidence>
<proteinExistence type="inferred from homology"/>
<evidence type="ECO:0000256" key="4">
    <source>
        <dbReference type="ARBA" id="ARBA00022723"/>
    </source>
</evidence>
<organism evidence="10 11">
    <name type="scientific">Populus alba x Populus x berolinensis</name>
    <dbReference type="NCBI Taxonomy" id="444605"/>
    <lineage>
        <taxon>Eukaryota</taxon>
        <taxon>Viridiplantae</taxon>
        <taxon>Streptophyta</taxon>
        <taxon>Embryophyta</taxon>
        <taxon>Tracheophyta</taxon>
        <taxon>Spermatophyta</taxon>
        <taxon>Magnoliopsida</taxon>
        <taxon>eudicotyledons</taxon>
        <taxon>Gunneridae</taxon>
        <taxon>Pentapetalae</taxon>
        <taxon>rosids</taxon>
        <taxon>fabids</taxon>
        <taxon>Malpighiales</taxon>
        <taxon>Salicaceae</taxon>
        <taxon>Saliceae</taxon>
        <taxon>Populus</taxon>
    </lineage>
</organism>
<dbReference type="EMBL" id="JAQIZT010000005">
    <property type="protein sequence ID" value="KAJ6998548.1"/>
    <property type="molecule type" value="Genomic_DNA"/>
</dbReference>
<dbReference type="PRINTS" id="PR00463">
    <property type="entry name" value="EP450I"/>
</dbReference>
<gene>
    <name evidence="10" type="ORF">NC653_014653</name>
</gene>
<keyword evidence="9" id="KW-1133">Transmembrane helix</keyword>
<evidence type="ECO:0000256" key="5">
    <source>
        <dbReference type="ARBA" id="ARBA00023002"/>
    </source>
</evidence>
<keyword evidence="7" id="KW-0503">Monooxygenase</keyword>
<name>A0AAD6QXU8_9ROSI</name>
<dbReference type="SUPFAM" id="SSF48264">
    <property type="entry name" value="Cytochrome P450"/>
    <property type="match status" value="2"/>
</dbReference>
<keyword evidence="3 8" id="KW-0349">Heme</keyword>
<keyword evidence="6 8" id="KW-0408">Iron</keyword>
<dbReference type="InterPro" id="IPR002401">
    <property type="entry name" value="Cyt_P450_E_grp-I"/>
</dbReference>
<keyword evidence="5" id="KW-0560">Oxidoreductase</keyword>
<reference evidence="10" key="1">
    <citation type="journal article" date="2023" name="Mol. Ecol. Resour.">
        <title>Chromosome-level genome assembly of a triploid poplar Populus alba 'Berolinensis'.</title>
        <authorList>
            <person name="Chen S."/>
            <person name="Yu Y."/>
            <person name="Wang X."/>
            <person name="Wang S."/>
            <person name="Zhang T."/>
            <person name="Zhou Y."/>
            <person name="He R."/>
            <person name="Meng N."/>
            <person name="Wang Y."/>
            <person name="Liu W."/>
            <person name="Liu Z."/>
            <person name="Liu J."/>
            <person name="Guo Q."/>
            <person name="Huang H."/>
            <person name="Sederoff R.R."/>
            <person name="Wang G."/>
            <person name="Qu G."/>
            <person name="Chen S."/>
        </authorList>
    </citation>
    <scope>NUCLEOTIDE SEQUENCE</scope>
    <source>
        <strain evidence="10">SC-2020</strain>
    </source>
</reference>
<dbReference type="Pfam" id="PF00067">
    <property type="entry name" value="p450"/>
    <property type="match status" value="2"/>
</dbReference>
<evidence type="ECO:0000256" key="9">
    <source>
        <dbReference type="SAM" id="Phobius"/>
    </source>
</evidence>
<dbReference type="AlphaFoldDB" id="A0AAD6QXU8"/>
<evidence type="ECO:0000256" key="1">
    <source>
        <dbReference type="ARBA" id="ARBA00001971"/>
    </source>
</evidence>
<dbReference type="GO" id="GO:0004497">
    <property type="term" value="F:monooxygenase activity"/>
    <property type="evidence" value="ECO:0007669"/>
    <property type="project" value="UniProtKB-KW"/>
</dbReference>
<evidence type="ECO:0000256" key="8">
    <source>
        <dbReference type="PIRSR" id="PIRSR602401-1"/>
    </source>
</evidence>
<comment type="caution">
    <text evidence="10">The sequence shown here is derived from an EMBL/GenBank/DDBJ whole genome shotgun (WGS) entry which is preliminary data.</text>
</comment>
<dbReference type="PANTHER" id="PTHR24296">
    <property type="entry name" value="CYTOCHROME P450"/>
    <property type="match status" value="1"/>
</dbReference>
<dbReference type="GO" id="GO:0016705">
    <property type="term" value="F:oxidoreductase activity, acting on paired donors, with incorporation or reduction of molecular oxygen"/>
    <property type="evidence" value="ECO:0007669"/>
    <property type="project" value="InterPro"/>
</dbReference>
<dbReference type="PRINTS" id="PR00385">
    <property type="entry name" value="P450"/>
</dbReference>
<evidence type="ECO:0000256" key="2">
    <source>
        <dbReference type="ARBA" id="ARBA00010617"/>
    </source>
</evidence>
<comment type="cofactor">
    <cofactor evidence="1 8">
        <name>heme</name>
        <dbReference type="ChEBI" id="CHEBI:30413"/>
    </cofactor>
</comment>
<dbReference type="InterPro" id="IPR036396">
    <property type="entry name" value="Cyt_P450_sf"/>
</dbReference>
<feature type="binding site" description="axial binding residue" evidence="8">
    <location>
        <position position="497"/>
    </location>
    <ligand>
        <name>heme</name>
        <dbReference type="ChEBI" id="CHEBI:30413"/>
    </ligand>
    <ligandPart>
        <name>Fe</name>
        <dbReference type="ChEBI" id="CHEBI:18248"/>
    </ligandPart>
</feature>
<feature type="transmembrane region" description="Helical" evidence="9">
    <location>
        <begin position="47"/>
        <end position="68"/>
    </location>
</feature>
<dbReference type="InterPro" id="IPR001128">
    <property type="entry name" value="Cyt_P450"/>
</dbReference>
<sequence length="1080" mass="122462">MVYTSGAEIEVIITWNREVLPCPFPRRSSELINSYARNTTNNSPDQAMSIIELLASLALLLVPLFFYLTKNSKSNASKSNPNLKSYPLIGSSVAIFANRNRGVQWTSDLIQNSPTATVVLRRFLDDSRVLTGNPANVQHMLKTQFYNYEKGSKARRTLFDFLGNGIFNIDGDSWKFQRQVSSHEFNTKSLRKFVETVVDTEVSQRLIPILSTAAANNTVLDLQDILQRFAFDNICKIAFGYDPAYLLPDLPEAEFAKTFDEAARISSDRFATLFPFVWKIKRVFNIGSEKRLKEASSELREFARNIIKEKKQELSNKSSLETVDLLSRFLSSGHSDEDFVTDIVISFILAGRDTTSAALTWYFWLLSQNPEVEKEILREIKDKSESPVYEEVKDMVYTHASLCESMRLYPPVPVDGKVAMQDDVLPDGTVIKKGMRVSYHPYAMGRLEMLWGPDWEKFKPERWLQGAGDGVNTNGKWSFVGKDPYSYPVFQAGPRICLGKDMAFLQMKRVVAGIVRRFKVVPAAEEGFEPVFVSYLTSKMQGGFPVRQLSPEILETKFKQPRRITTINSPDQAMSIVELLASLALLLVSLFFYLTKNSKSKASSKSNPNLKSYPLIGSSAAMFANRNRGVQWTSDLILNSPSATVVLPLFLDDRHVLTGNPANVQHMLKTQFYNYEKGSKFRRTLFDFLGNGIFNIDGDSWKFQRQVSSHEFNTKSLRKFVETVVDTEVSQRLIPILSTAAANNTVLDLQDILQRFAFDNICKIAFGYDPAYLLPDLPEAEFAKTFDEAARISSDRFSTPFPFLWKIKRVFNIGSEKRLKEASSELREFARNIIKEKKQELGNKSSLETVDLLSRFLSSGHSDEDFVTDIVISFILAGRDTTSAALTWYFWLLSQNPEVEREILREIKDKSESPVYEEVKDMVYTHASLCESMRLYPPVPVDTKVAMHDDVLPDGTVIKKGTAVSYHPYVMGRLQMLWGPDWKKFKPERWLQGAGDGVNNNGTWSFVGRDPYSYPVFQAGPRICLGKDMAFLQMKRVVAGILRSFKVVPAAKDGVEPVFVTYLTSKMQGGFPVRFEERAN</sequence>
<comment type="similarity">
    <text evidence="2">Belongs to the cytochrome P450 family.</text>
</comment>